<dbReference type="InterPro" id="IPR001611">
    <property type="entry name" value="Leu-rich_rpt"/>
</dbReference>
<dbReference type="InterPro" id="IPR046956">
    <property type="entry name" value="RLP23-like"/>
</dbReference>
<dbReference type="Gene3D" id="3.80.10.10">
    <property type="entry name" value="Ribonuclease Inhibitor"/>
    <property type="match status" value="2"/>
</dbReference>
<dbReference type="Pfam" id="PF08263">
    <property type="entry name" value="LRRNT_2"/>
    <property type="match status" value="1"/>
</dbReference>
<feature type="region of interest" description="Disordered" evidence="12">
    <location>
        <begin position="690"/>
        <end position="711"/>
    </location>
</feature>
<evidence type="ECO:0000256" key="4">
    <source>
        <dbReference type="ARBA" id="ARBA00022614"/>
    </source>
</evidence>
<evidence type="ECO:0000256" key="1">
    <source>
        <dbReference type="ARBA" id="ARBA00004251"/>
    </source>
</evidence>
<dbReference type="Pfam" id="PF23598">
    <property type="entry name" value="LRR_14"/>
    <property type="match status" value="1"/>
</dbReference>
<dbReference type="Proteomes" id="UP000266723">
    <property type="component" value="Unassembled WGS sequence"/>
</dbReference>
<feature type="chain" id="PRO_5045080628" description="Leucine-rich repeat-containing N-terminal plant-type domain-containing protein" evidence="14">
    <location>
        <begin position="23"/>
        <end position="754"/>
    </location>
</feature>
<dbReference type="InterPro" id="IPR003591">
    <property type="entry name" value="Leu-rich_rpt_typical-subtyp"/>
</dbReference>
<evidence type="ECO:0000256" key="13">
    <source>
        <dbReference type="SAM" id="Phobius"/>
    </source>
</evidence>
<keyword evidence="8 13" id="KW-1133">Transmembrane helix</keyword>
<evidence type="ECO:0000256" key="11">
    <source>
        <dbReference type="ARBA" id="ARBA00023180"/>
    </source>
</evidence>
<evidence type="ECO:0000256" key="14">
    <source>
        <dbReference type="SAM" id="SignalP"/>
    </source>
</evidence>
<comment type="similarity">
    <text evidence="2">Belongs to the RLP family.</text>
</comment>
<evidence type="ECO:0000313" key="18">
    <source>
        <dbReference type="Proteomes" id="UP000266723"/>
    </source>
</evidence>
<feature type="domain" description="Disease resistance R13L4/SHOC-2-like LRR" evidence="16">
    <location>
        <begin position="94"/>
        <end position="324"/>
    </location>
</feature>
<keyword evidence="5 13" id="KW-0812">Transmembrane</keyword>
<comment type="caution">
    <text evidence="17">The sequence shown here is derived from an EMBL/GenBank/DDBJ whole genome shotgun (WGS) entry which is preliminary data.</text>
</comment>
<organism evidence="17 18">
    <name type="scientific">Brassica cretica</name>
    <name type="common">Mustard</name>
    <dbReference type="NCBI Taxonomy" id="69181"/>
    <lineage>
        <taxon>Eukaryota</taxon>
        <taxon>Viridiplantae</taxon>
        <taxon>Streptophyta</taxon>
        <taxon>Embryophyta</taxon>
        <taxon>Tracheophyta</taxon>
        <taxon>Spermatophyta</taxon>
        <taxon>Magnoliopsida</taxon>
        <taxon>eudicotyledons</taxon>
        <taxon>Gunneridae</taxon>
        <taxon>Pentapetalae</taxon>
        <taxon>rosids</taxon>
        <taxon>malvids</taxon>
        <taxon>Brassicales</taxon>
        <taxon>Brassicaceae</taxon>
        <taxon>Brassiceae</taxon>
        <taxon>Brassica</taxon>
    </lineage>
</organism>
<keyword evidence="7" id="KW-0677">Repeat</keyword>
<name>A0ABQ7DJH3_BRACR</name>
<dbReference type="PROSITE" id="PS51450">
    <property type="entry name" value="LRR"/>
    <property type="match status" value="1"/>
</dbReference>
<evidence type="ECO:0000256" key="8">
    <source>
        <dbReference type="ARBA" id="ARBA00022989"/>
    </source>
</evidence>
<dbReference type="Pfam" id="PF00560">
    <property type="entry name" value="LRR_1"/>
    <property type="match status" value="3"/>
</dbReference>
<evidence type="ECO:0000256" key="3">
    <source>
        <dbReference type="ARBA" id="ARBA00022475"/>
    </source>
</evidence>
<feature type="domain" description="Leucine-rich repeat-containing N-terminal plant-type" evidence="15">
    <location>
        <begin position="29"/>
        <end position="71"/>
    </location>
</feature>
<dbReference type="InterPro" id="IPR032675">
    <property type="entry name" value="LRR_dom_sf"/>
</dbReference>
<evidence type="ECO:0000313" key="17">
    <source>
        <dbReference type="EMBL" id="KAF3577513.1"/>
    </source>
</evidence>
<keyword evidence="4" id="KW-0433">Leucine-rich repeat</keyword>
<evidence type="ECO:0000256" key="12">
    <source>
        <dbReference type="SAM" id="MobiDB-lite"/>
    </source>
</evidence>
<evidence type="ECO:0000256" key="6">
    <source>
        <dbReference type="ARBA" id="ARBA00022729"/>
    </source>
</evidence>
<dbReference type="InterPro" id="IPR055414">
    <property type="entry name" value="LRR_R13L4/SHOC2-like"/>
</dbReference>
<evidence type="ECO:0000256" key="7">
    <source>
        <dbReference type="ARBA" id="ARBA00022737"/>
    </source>
</evidence>
<protein>
    <recommendedName>
        <fullName evidence="19">Leucine-rich repeat-containing N-terminal plant-type domain-containing protein</fullName>
    </recommendedName>
</protein>
<evidence type="ECO:0000259" key="15">
    <source>
        <dbReference type="Pfam" id="PF08263"/>
    </source>
</evidence>
<dbReference type="SUPFAM" id="SSF52058">
    <property type="entry name" value="L domain-like"/>
    <property type="match status" value="2"/>
</dbReference>
<keyword evidence="11" id="KW-0325">Glycoprotein</keyword>
<evidence type="ECO:0000256" key="5">
    <source>
        <dbReference type="ARBA" id="ARBA00022692"/>
    </source>
</evidence>
<keyword evidence="3" id="KW-1003">Cell membrane</keyword>
<evidence type="ECO:0000256" key="10">
    <source>
        <dbReference type="ARBA" id="ARBA00023170"/>
    </source>
</evidence>
<feature type="signal peptide" evidence="14">
    <location>
        <begin position="1"/>
        <end position="22"/>
    </location>
</feature>
<keyword evidence="18" id="KW-1185">Reference proteome</keyword>
<accession>A0ABQ7DJH3</accession>
<dbReference type="PRINTS" id="PR00019">
    <property type="entry name" value="LEURICHRPT"/>
</dbReference>
<keyword evidence="9 13" id="KW-0472">Membrane</keyword>
<dbReference type="PANTHER" id="PTHR48061">
    <property type="entry name" value="LEUCINE-RICH REPEAT RECEPTOR PROTEIN KINASE EMS1-LIKE-RELATED"/>
    <property type="match status" value="1"/>
</dbReference>
<dbReference type="Pfam" id="PF13855">
    <property type="entry name" value="LRR_8"/>
    <property type="match status" value="1"/>
</dbReference>
<reference evidence="17 18" key="1">
    <citation type="journal article" date="2020" name="BMC Genomics">
        <title>Intraspecific diversification of the crop wild relative Brassica cretica Lam. using demographic model selection.</title>
        <authorList>
            <person name="Kioukis A."/>
            <person name="Michalopoulou V.A."/>
            <person name="Briers L."/>
            <person name="Pirintsos S."/>
            <person name="Studholme D.J."/>
            <person name="Pavlidis P."/>
            <person name="Sarris P.F."/>
        </authorList>
    </citation>
    <scope>NUCLEOTIDE SEQUENCE [LARGE SCALE GENOMIC DNA]</scope>
    <source>
        <strain evidence="18">cv. PFS-1207/04</strain>
    </source>
</reference>
<feature type="transmembrane region" description="Helical" evidence="13">
    <location>
        <begin position="717"/>
        <end position="738"/>
    </location>
</feature>
<evidence type="ECO:0000259" key="16">
    <source>
        <dbReference type="Pfam" id="PF23598"/>
    </source>
</evidence>
<sequence>MISWSLCLIFSLFNSLLTFASPAKQLCRSDQKNALLEFKSEFHFNGMAANEKTQRWTNTTDCCSWDGISCDIKTGNVVELNLWGSSLNGSLRSNSSLFRLQHLQSLNLSSNNLAGILPDSIGNFKYLKVLKLYGCSFFGNIPSSLGNLSYLTHLDLDGNDFTGELPESLSNLHQLTNLLLASSKLTGNFHHALLNLSELTAIDFSSNQFEGMLPSNMSSFSKLEYFDMSVNSFSGPIPSSLFMIPSLTRLNLEKNIFSGPVEIGNISSPSKLQELSLGGNNLSGPIPGSISKLVGLSYLDLSFWDTVSNVSTNTNRFVLLKHFCQSIPRARTSEWLWTLPGLGYLDISQNSFSGFEGTSDVIQRSPIEMLDISSNSFQGNIPTKICELVALETLVLTNNNFSGSIPRCFENFNTTLSVLHLRNNSLSGNIPEEVFSASLISLDVGRNKLSGELPKSLINCTKLEFLNVEDNEVSDTFPFWLRMLPNLQIIVLRSNRFHGPIFSPGDSLSFPKLRIFDISENLLPLDYFAGWSTMSSVVYIAYDKLHRFIGFTFSNYHKSVVLANKGSKMELLGSSFRIYKTIDVSGNRLEGDIPQSIGLLKELIVLNMTNNAFTGHIPPSLSNLTNLQSLDLSQNRLSGTIPPELEKLTFLAWMNFSNNMLEGPIPQGTQIQSQNSSSFVHNPGLCGAPLKRSCGEGKEEERKQDEEKEEKDQVSSWIAAAIAYAPGVFCGFVIGHILSSYRHDWFLRIFRTFA</sequence>
<dbReference type="EMBL" id="QGKV02000649">
    <property type="protein sequence ID" value="KAF3577513.1"/>
    <property type="molecule type" value="Genomic_DNA"/>
</dbReference>
<proteinExistence type="inferred from homology"/>
<feature type="compositionally biased region" description="Basic and acidic residues" evidence="12">
    <location>
        <begin position="693"/>
        <end position="711"/>
    </location>
</feature>
<evidence type="ECO:0008006" key="19">
    <source>
        <dbReference type="Google" id="ProtNLM"/>
    </source>
</evidence>
<dbReference type="InterPro" id="IPR013210">
    <property type="entry name" value="LRR_N_plant-typ"/>
</dbReference>
<dbReference type="PANTHER" id="PTHR48061:SF12">
    <property type="entry name" value="DISEASE RESISTANCE LIKE PROTEIN"/>
    <property type="match status" value="1"/>
</dbReference>
<dbReference type="SMART" id="SM00369">
    <property type="entry name" value="LRR_TYP"/>
    <property type="match status" value="6"/>
</dbReference>
<keyword evidence="6 14" id="KW-0732">Signal</keyword>
<keyword evidence="10" id="KW-0675">Receptor</keyword>
<evidence type="ECO:0000256" key="9">
    <source>
        <dbReference type="ARBA" id="ARBA00023136"/>
    </source>
</evidence>
<gene>
    <name evidence="17" type="ORF">DY000_02033086</name>
</gene>
<comment type="subcellular location">
    <subcellularLocation>
        <location evidence="1">Cell membrane</location>
        <topology evidence="1">Single-pass type I membrane protein</topology>
    </subcellularLocation>
</comment>
<evidence type="ECO:0000256" key="2">
    <source>
        <dbReference type="ARBA" id="ARBA00009592"/>
    </source>
</evidence>